<feature type="domain" description="Fe-containing alcohol dehydrogenase-like C-terminal" evidence="4">
    <location>
        <begin position="202"/>
        <end position="397"/>
    </location>
</feature>
<organism evidence="5 6">
    <name type="scientific">Polycladomyces zharkentensis</name>
    <dbReference type="NCBI Taxonomy" id="2807616"/>
    <lineage>
        <taxon>Bacteria</taxon>
        <taxon>Bacillati</taxon>
        <taxon>Bacillota</taxon>
        <taxon>Bacilli</taxon>
        <taxon>Bacillales</taxon>
        <taxon>Thermoactinomycetaceae</taxon>
        <taxon>Polycladomyces</taxon>
    </lineage>
</organism>
<dbReference type="PANTHER" id="PTHR11496">
    <property type="entry name" value="ALCOHOL DEHYDROGENASE"/>
    <property type="match status" value="1"/>
</dbReference>
<dbReference type="Pfam" id="PF25137">
    <property type="entry name" value="ADH_Fe_C"/>
    <property type="match status" value="1"/>
</dbReference>
<evidence type="ECO:0000256" key="1">
    <source>
        <dbReference type="ARBA" id="ARBA00007358"/>
    </source>
</evidence>
<name>A0ABS2WNQ2_9BACL</name>
<dbReference type="Gene3D" id="3.40.50.1970">
    <property type="match status" value="1"/>
</dbReference>
<evidence type="ECO:0000313" key="6">
    <source>
        <dbReference type="Proteomes" id="UP001177120"/>
    </source>
</evidence>
<dbReference type="InterPro" id="IPR039697">
    <property type="entry name" value="Alcohol_dehydrogenase_Fe"/>
</dbReference>
<evidence type="ECO:0000259" key="4">
    <source>
        <dbReference type="Pfam" id="PF25137"/>
    </source>
</evidence>
<protein>
    <submittedName>
        <fullName evidence="5">Iron-containing alcohol dehydrogenase</fullName>
    </submittedName>
</protein>
<dbReference type="InterPro" id="IPR001670">
    <property type="entry name" value="ADH_Fe/GldA"/>
</dbReference>
<reference evidence="5" key="1">
    <citation type="journal article" date="2024" name="Int. J. Syst. Evol. Microbiol.">
        <title>Polycladomyces zharkentensis sp. nov., a novel thermophilic cellulose- and starch-degrading member of the Bacillota from a geothermal aquifer in Kazakhstan.</title>
        <authorList>
            <person name="Mashzhan A."/>
            <person name="Kistaubayeva A."/>
            <person name="Javier-Lopez R."/>
            <person name="Bissenova U."/>
            <person name="Bissenbay A."/>
            <person name="Birkeland N.K."/>
        </authorList>
    </citation>
    <scope>NUCLEOTIDE SEQUENCE</scope>
    <source>
        <strain evidence="5">ZKZ2T</strain>
    </source>
</reference>
<gene>
    <name evidence="5" type="ORF">JQC72_15350</name>
</gene>
<dbReference type="Pfam" id="PF00465">
    <property type="entry name" value="Fe-ADH"/>
    <property type="match status" value="1"/>
</dbReference>
<evidence type="ECO:0000313" key="5">
    <source>
        <dbReference type="EMBL" id="MBN2910875.1"/>
    </source>
</evidence>
<evidence type="ECO:0000259" key="3">
    <source>
        <dbReference type="Pfam" id="PF00465"/>
    </source>
</evidence>
<dbReference type="PANTHER" id="PTHR11496:SF102">
    <property type="entry name" value="ALCOHOL DEHYDROGENASE 4"/>
    <property type="match status" value="1"/>
</dbReference>
<keyword evidence="6" id="KW-1185">Reference proteome</keyword>
<proteinExistence type="inferred from homology"/>
<sequence length="405" mass="43679">MFSVSTSKQGEEYDLNEFRVPPVVLYGRDSFLQTGRHAASLGSKALIVSDRVMEKLGYIRRCEQLLHQAGVASLSYPDVNSEPTDQHVAAALELFQKENCDLLVAIGGGSCLDAAKAVSIVAVNGGYIGDYIGVNKEISHRPIPLIAIPTTAGTGSEVTSVTVITNTTNDVKMMIKHPALIPAVAIVDPILTLTSPPHVTSSTGIDALCHAIEAYLSRRAHPITDTLALSAIQLISRNIRTVYENGDHITARENMALAAMQAGMAFSNASVCLIHGMSRPIGAIFHVPHGISNAMLLPAVLEFSKEACIERLARIGRVFSDDLKTLSDAEAADGVISLIKQLCMDLHIPNMSQQGIDRAEFERAVDKMAADALESGSPGMNPRIPTHAEIVELYHQCYDYHFVNI</sequence>
<keyword evidence="2" id="KW-0560">Oxidoreductase</keyword>
<accession>A0ABS2WNQ2</accession>
<evidence type="ECO:0000256" key="2">
    <source>
        <dbReference type="ARBA" id="ARBA00023002"/>
    </source>
</evidence>
<dbReference type="Proteomes" id="UP001177120">
    <property type="component" value="Unassembled WGS sequence"/>
</dbReference>
<dbReference type="EMBL" id="JAFHAP010000017">
    <property type="protein sequence ID" value="MBN2910875.1"/>
    <property type="molecule type" value="Genomic_DNA"/>
</dbReference>
<feature type="domain" description="Alcohol dehydrogenase iron-type/glycerol dehydrogenase GldA" evidence="3">
    <location>
        <begin position="21"/>
        <end position="189"/>
    </location>
</feature>
<comment type="similarity">
    <text evidence="1">Belongs to the iron-containing alcohol dehydrogenase family.</text>
</comment>
<dbReference type="Gene3D" id="1.20.1090.10">
    <property type="entry name" value="Dehydroquinate synthase-like - alpha domain"/>
    <property type="match status" value="1"/>
</dbReference>
<dbReference type="SUPFAM" id="SSF56796">
    <property type="entry name" value="Dehydroquinate synthase-like"/>
    <property type="match status" value="1"/>
</dbReference>
<dbReference type="InterPro" id="IPR056798">
    <property type="entry name" value="ADH_Fe_C"/>
</dbReference>
<dbReference type="CDD" id="cd08194">
    <property type="entry name" value="Fe-ADH-like"/>
    <property type="match status" value="1"/>
</dbReference>
<comment type="caution">
    <text evidence="5">The sequence shown here is derived from an EMBL/GenBank/DDBJ whole genome shotgun (WGS) entry which is preliminary data.</text>
</comment>